<organism evidence="1 3">
    <name type="scientific">Saliniramus fredricksonii</name>
    <dbReference type="NCBI Taxonomy" id="1653334"/>
    <lineage>
        <taxon>Bacteria</taxon>
        <taxon>Pseudomonadati</taxon>
        <taxon>Pseudomonadota</taxon>
        <taxon>Alphaproteobacteria</taxon>
        <taxon>Hyphomicrobiales</taxon>
        <taxon>Salinarimonadaceae</taxon>
        <taxon>Saliniramus</taxon>
    </lineage>
</organism>
<reference evidence="1 3" key="1">
    <citation type="submission" date="2015-09" db="EMBL/GenBank/DDBJ databases">
        <title>Identification and resolution of microdiversity through metagenomic sequencing of parallel consortia.</title>
        <authorList>
            <person name="Nelson W.C."/>
            <person name="Romine M.F."/>
            <person name="Lindemann S.R."/>
        </authorList>
    </citation>
    <scope>NUCLEOTIDE SEQUENCE [LARGE SCALE GENOMIC DNA]</scope>
    <source>
        <strain evidence="1">HL-109</strain>
    </source>
</reference>
<evidence type="ECO:0000313" key="1">
    <source>
        <dbReference type="EMBL" id="KPQ11353.1"/>
    </source>
</evidence>
<comment type="caution">
    <text evidence="1">The sequence shown here is derived from an EMBL/GenBank/DDBJ whole genome shotgun (WGS) entry which is preliminary data.</text>
</comment>
<dbReference type="RefSeq" id="WP_131817827.1">
    <property type="nucleotide sequence ID" value="NZ_FMBM01000002.1"/>
</dbReference>
<sequence>MSTSVTVPPDMAALARPDLSPQDVLALRRHYFADNAISLREGGELFAIAGKIGDAGCREWHQFFAEAITELLVHQVSPPGYLSDENARWFMDRIMEAGHVLLKTEFETLLRVMERARRVPDCLAAFGLKLVADVVLSGDGASVTGEQHAPGIVTKADVEALRRVLFVASSEGFGAVSRAEAEVLFDIADATADAGNDPAFADLFARAVGNHVLCGIGRHAPCPDEARRRETWLDESRSLSSGIGSILRSMFGTRTTPPVASSQATAFGDEVVCAEEAQWLKGRIRRNGKICNAQRELLHFLTREARHIDPMLDRLIAEARAAEIAA</sequence>
<gene>
    <name evidence="2" type="ORF">GA0071312_2971</name>
    <name evidence="1" type="ORF">HLUCCO17_06870</name>
</gene>
<evidence type="ECO:0000313" key="2">
    <source>
        <dbReference type="EMBL" id="SCC81997.1"/>
    </source>
</evidence>
<dbReference type="Proteomes" id="UP000182800">
    <property type="component" value="Unassembled WGS sequence"/>
</dbReference>
<dbReference type="OrthoDB" id="7628592at2"/>
<dbReference type="STRING" id="1653334.GA0071312_2971"/>
<dbReference type="PATRIC" id="fig|1653334.4.peg.2449"/>
<accession>A0A0P7YBE3</accession>
<dbReference type="AlphaFoldDB" id="A0A0P7YBE3"/>
<dbReference type="EMBL" id="FMBM01000002">
    <property type="protein sequence ID" value="SCC81997.1"/>
    <property type="molecule type" value="Genomic_DNA"/>
</dbReference>
<protein>
    <submittedName>
        <fullName evidence="1">Uncharacterized protein</fullName>
    </submittedName>
</protein>
<dbReference type="Proteomes" id="UP000050497">
    <property type="component" value="Unassembled WGS sequence"/>
</dbReference>
<dbReference type="EMBL" id="LJSX01000008">
    <property type="protein sequence ID" value="KPQ11353.1"/>
    <property type="molecule type" value="Genomic_DNA"/>
</dbReference>
<keyword evidence="4" id="KW-1185">Reference proteome</keyword>
<name>A0A0P7YBE3_9HYPH</name>
<evidence type="ECO:0000313" key="3">
    <source>
        <dbReference type="Proteomes" id="UP000050497"/>
    </source>
</evidence>
<proteinExistence type="predicted"/>
<evidence type="ECO:0000313" key="4">
    <source>
        <dbReference type="Proteomes" id="UP000182800"/>
    </source>
</evidence>
<reference evidence="2 4" key="2">
    <citation type="submission" date="2016-08" db="EMBL/GenBank/DDBJ databases">
        <authorList>
            <person name="Varghese N."/>
            <person name="Submissions Spin"/>
        </authorList>
    </citation>
    <scope>NUCLEOTIDE SEQUENCE [LARGE SCALE GENOMIC DNA]</scope>
    <source>
        <strain evidence="2 4">HL-109</strain>
    </source>
</reference>